<dbReference type="PANTHER" id="PTHR10353:SF136">
    <property type="entry name" value="ARYL-PHOSPHO-BETA-D-GLUCOSIDASE BGLC"/>
    <property type="match status" value="1"/>
</dbReference>
<dbReference type="Pfam" id="PF00232">
    <property type="entry name" value="Glyco_hydro_1"/>
    <property type="match status" value="1"/>
</dbReference>
<organism evidence="7 8">
    <name type="scientific">Latilactobacillus sakei</name>
    <name type="common">Lactobacillus sakei</name>
    <dbReference type="NCBI Taxonomy" id="1599"/>
    <lineage>
        <taxon>Bacteria</taxon>
        <taxon>Bacillati</taxon>
        <taxon>Bacillota</taxon>
        <taxon>Bacilli</taxon>
        <taxon>Lactobacillales</taxon>
        <taxon>Lactobacillaceae</taxon>
        <taxon>Latilactobacillus</taxon>
    </lineage>
</organism>
<evidence type="ECO:0000313" key="7">
    <source>
        <dbReference type="EMBL" id="WGI18827.1"/>
    </source>
</evidence>
<dbReference type="PANTHER" id="PTHR10353">
    <property type="entry name" value="GLYCOSYL HYDROLASE"/>
    <property type="match status" value="1"/>
</dbReference>
<name>A0AAF0K3S0_LATSK</name>
<evidence type="ECO:0000256" key="6">
    <source>
        <dbReference type="RuleBase" id="RU004468"/>
    </source>
</evidence>
<dbReference type="PROSITE" id="PS00653">
    <property type="entry name" value="GLYCOSYL_HYDROL_F1_2"/>
    <property type="match status" value="1"/>
</dbReference>
<dbReference type="InterPro" id="IPR033132">
    <property type="entry name" value="GH_1_N_CS"/>
</dbReference>
<evidence type="ECO:0000256" key="4">
    <source>
        <dbReference type="PROSITE-ProRule" id="PRU10055"/>
    </source>
</evidence>
<sequence>MEYQQLAPFPQDFLWGSASAAYQIEGAYQEAGKGQSVWDQFVRIPGKTFKETNGDVAVDHYHRYREDVALMARAGLKAYRFSISWPRVLPDGRGTVNEEGLAFYDRLIDELIANQIEPIVTIYHWDLPQALQEEYGGWESRQIISDFTAYAALLFERFGDRVRHWVTLNEQNIFITHGYLTAEHPPAVMDAKRTYQANHMANLANASAIKLFHEKGYQGGIGPSFAYSPTYALDADPVNQIAADDAEQLNADLWLDVYAWGRYPKLILNYWAREGLLPDITAADQALLQDPLARPDFMGLNYYQTTTVTANPLVGGVGLTKQNTSGKKGTSQASGVPGLFKTADNPYMQQTDWDWNIDPEGLRMALRRIESRYSLPVLITENGLGAYDRLDGAGEVHDDYRIAFLKAHIQAIQEAITDGVTVIGYTTWSFTDLLSWTNGYQKRYGFVYVDRDETDEKELNRYPKDSFYWYQRVIRSNGQQLN</sequence>
<proteinExistence type="inferred from homology"/>
<dbReference type="EMBL" id="CP122959">
    <property type="protein sequence ID" value="WGI18827.1"/>
    <property type="molecule type" value="Genomic_DNA"/>
</dbReference>
<dbReference type="PRINTS" id="PR00131">
    <property type="entry name" value="GLHYDRLASE1"/>
</dbReference>
<gene>
    <name evidence="7" type="ORF">QBD03_08740</name>
</gene>
<dbReference type="FunFam" id="3.20.20.80:FF:000004">
    <property type="entry name" value="Beta-glucosidase 6-phospho-beta-glucosidase"/>
    <property type="match status" value="1"/>
</dbReference>
<dbReference type="InterPro" id="IPR018120">
    <property type="entry name" value="Glyco_hydro_1_AS"/>
</dbReference>
<accession>A0AAF0K3S0</accession>
<evidence type="ECO:0000256" key="1">
    <source>
        <dbReference type="ARBA" id="ARBA00010838"/>
    </source>
</evidence>
<comment type="similarity">
    <text evidence="1 5">Belongs to the glycosyl hydrolase 1 family.</text>
</comment>
<evidence type="ECO:0000256" key="5">
    <source>
        <dbReference type="RuleBase" id="RU003690"/>
    </source>
</evidence>
<dbReference type="InterPro" id="IPR001360">
    <property type="entry name" value="Glyco_hydro_1"/>
</dbReference>
<dbReference type="Proteomes" id="UP001179858">
    <property type="component" value="Chromosome"/>
</dbReference>
<dbReference type="PROSITE" id="PS00572">
    <property type="entry name" value="GLYCOSYL_HYDROL_F1_1"/>
    <property type="match status" value="1"/>
</dbReference>
<dbReference type="AlphaFoldDB" id="A0AAF0K3S0"/>
<dbReference type="InterPro" id="IPR017853">
    <property type="entry name" value="GH"/>
</dbReference>
<evidence type="ECO:0000256" key="2">
    <source>
        <dbReference type="ARBA" id="ARBA00022801"/>
    </source>
</evidence>
<dbReference type="GO" id="GO:0008422">
    <property type="term" value="F:beta-glucosidase activity"/>
    <property type="evidence" value="ECO:0007669"/>
    <property type="project" value="TreeGrafter"/>
</dbReference>
<reference evidence="7" key="1">
    <citation type="submission" date="2023-04" db="EMBL/GenBank/DDBJ databases">
        <title>Novel strain of Lactilactobacillus sakei and use thereof.</title>
        <authorList>
            <person name="Kim S.Y."/>
        </authorList>
    </citation>
    <scope>NUCLEOTIDE SEQUENCE</scope>
    <source>
        <strain evidence="7">HUP1</strain>
    </source>
</reference>
<dbReference type="SUPFAM" id="SSF51445">
    <property type="entry name" value="(Trans)glycosidases"/>
    <property type="match status" value="1"/>
</dbReference>
<dbReference type="GO" id="GO:0005829">
    <property type="term" value="C:cytosol"/>
    <property type="evidence" value="ECO:0007669"/>
    <property type="project" value="TreeGrafter"/>
</dbReference>
<dbReference type="Gene3D" id="3.20.20.80">
    <property type="entry name" value="Glycosidases"/>
    <property type="match status" value="1"/>
</dbReference>
<dbReference type="RefSeq" id="WP_280102748.1">
    <property type="nucleotide sequence ID" value="NZ_CP122959.1"/>
</dbReference>
<evidence type="ECO:0000313" key="8">
    <source>
        <dbReference type="Proteomes" id="UP001179858"/>
    </source>
</evidence>
<evidence type="ECO:0000256" key="3">
    <source>
        <dbReference type="ARBA" id="ARBA00023295"/>
    </source>
</evidence>
<keyword evidence="3 6" id="KW-0326">Glycosidase</keyword>
<protein>
    <submittedName>
        <fullName evidence="7">Glycoside hydrolase family 1 protein</fullName>
        <ecNumber evidence="7">3.2.1.-</ecNumber>
    </submittedName>
</protein>
<feature type="active site" description="Nucleophile" evidence="4">
    <location>
        <position position="381"/>
    </location>
</feature>
<dbReference type="EC" id="3.2.1.-" evidence="7"/>
<keyword evidence="2 6" id="KW-0378">Hydrolase</keyword>
<dbReference type="GO" id="GO:0016052">
    <property type="term" value="P:carbohydrate catabolic process"/>
    <property type="evidence" value="ECO:0007669"/>
    <property type="project" value="TreeGrafter"/>
</dbReference>